<evidence type="ECO:0000313" key="8">
    <source>
        <dbReference type="EMBL" id="SEA29856.1"/>
    </source>
</evidence>
<dbReference type="Proteomes" id="UP000198658">
    <property type="component" value="Unassembled WGS sequence"/>
</dbReference>
<dbReference type="InterPro" id="IPR036259">
    <property type="entry name" value="MFS_trans_sf"/>
</dbReference>
<protein>
    <submittedName>
        <fullName evidence="8">Sugar phosphate permease</fullName>
    </submittedName>
</protein>
<dbReference type="InterPro" id="IPR011701">
    <property type="entry name" value="MFS"/>
</dbReference>
<dbReference type="GO" id="GO:0016020">
    <property type="term" value="C:membrane"/>
    <property type="evidence" value="ECO:0007669"/>
    <property type="project" value="UniProtKB-SubCell"/>
</dbReference>
<organism evidence="8 9">
    <name type="scientific">Microbulbifer marinus</name>
    <dbReference type="NCBI Taxonomy" id="658218"/>
    <lineage>
        <taxon>Bacteria</taxon>
        <taxon>Pseudomonadati</taxon>
        <taxon>Pseudomonadota</taxon>
        <taxon>Gammaproteobacteria</taxon>
        <taxon>Cellvibrionales</taxon>
        <taxon>Microbulbiferaceae</taxon>
        <taxon>Microbulbifer</taxon>
    </lineage>
</organism>
<dbReference type="PROSITE" id="PS50850">
    <property type="entry name" value="MFS"/>
    <property type="match status" value="1"/>
</dbReference>
<feature type="transmembrane region" description="Helical" evidence="6">
    <location>
        <begin position="403"/>
        <end position="424"/>
    </location>
</feature>
<feature type="transmembrane region" description="Helical" evidence="6">
    <location>
        <begin position="373"/>
        <end position="391"/>
    </location>
</feature>
<keyword evidence="4 6" id="KW-0472">Membrane</keyword>
<feature type="transmembrane region" description="Helical" evidence="6">
    <location>
        <begin position="310"/>
        <end position="328"/>
    </location>
</feature>
<dbReference type="PANTHER" id="PTHR11662:SF399">
    <property type="entry name" value="FI19708P1-RELATED"/>
    <property type="match status" value="1"/>
</dbReference>
<feature type="transmembrane region" description="Helical" evidence="6">
    <location>
        <begin position="59"/>
        <end position="79"/>
    </location>
</feature>
<accession>A0A1H4A1L0</accession>
<reference evidence="9" key="1">
    <citation type="submission" date="2016-10" db="EMBL/GenBank/DDBJ databases">
        <authorList>
            <person name="Varghese N."/>
            <person name="Submissions S."/>
        </authorList>
    </citation>
    <scope>NUCLEOTIDE SEQUENCE [LARGE SCALE GENOMIC DNA]</scope>
    <source>
        <strain evidence="9">CGMCC 1.10657</strain>
    </source>
</reference>
<dbReference type="OrthoDB" id="9771451at2"/>
<dbReference type="InterPro" id="IPR050382">
    <property type="entry name" value="MFS_Na/Anion_cotransporter"/>
</dbReference>
<comment type="subcellular location">
    <subcellularLocation>
        <location evidence="1">Membrane</location>
        <topology evidence="1">Multi-pass membrane protein</topology>
    </subcellularLocation>
</comment>
<feature type="transmembrane region" description="Helical" evidence="6">
    <location>
        <begin position="91"/>
        <end position="115"/>
    </location>
</feature>
<feature type="domain" description="Major facilitator superfamily (MFS) profile" evidence="7">
    <location>
        <begin position="21"/>
        <end position="426"/>
    </location>
</feature>
<dbReference type="SUPFAM" id="SSF103473">
    <property type="entry name" value="MFS general substrate transporter"/>
    <property type="match status" value="1"/>
</dbReference>
<sequence length="426" mass="46177">MTITTSLESVTSAGGSQRWRLTAVLMVTVFVAYLDRMNISLALPLMAEEFAWNLEQKQFYGSLLMSLFYVAYGLSNLLMTPLAARLGPRSSLLAIALLWSLFTALGAFFSQFVLLLCASRVLLGLSEGVHFPMASALVQRWFPLHERSRANSIWIAGLFLAILSGPLLLVPLMHLFGWRAGFYCLAIGGLALSLPLIRRWVYDTPAAHPRLNASERSYLEQHLPPAGPAAPLDWGQLRDLVTPAFGLMMLVGILNNMASLGIASWLPTYLASKEGVDYRDLSYLAALPYVFSFAGMACWAHLGDHANNRGALAASGFTIAGIAVYCAFRAEPLWLVMTLMSFSVFFISAYNACEFAMVQRLLPAECAAEGTGVYNGLSTMVGGGLGTALMGQLMADGSSTIDAWPVLLLFLAAAIAIGTLGRICRY</sequence>
<evidence type="ECO:0000259" key="7">
    <source>
        <dbReference type="PROSITE" id="PS50850"/>
    </source>
</evidence>
<dbReference type="InterPro" id="IPR020846">
    <property type="entry name" value="MFS_dom"/>
</dbReference>
<evidence type="ECO:0000256" key="2">
    <source>
        <dbReference type="ARBA" id="ARBA00022692"/>
    </source>
</evidence>
<evidence type="ECO:0000256" key="3">
    <source>
        <dbReference type="ARBA" id="ARBA00022989"/>
    </source>
</evidence>
<evidence type="ECO:0000256" key="4">
    <source>
        <dbReference type="ARBA" id="ARBA00023136"/>
    </source>
</evidence>
<comment type="similarity">
    <text evidence="5">Belongs to the major facilitator superfamily. Phthalate permease family.</text>
</comment>
<dbReference type="Pfam" id="PF07690">
    <property type="entry name" value="MFS_1"/>
    <property type="match status" value="1"/>
</dbReference>
<dbReference type="Gene3D" id="1.20.1250.20">
    <property type="entry name" value="MFS general substrate transporter like domains"/>
    <property type="match status" value="2"/>
</dbReference>
<evidence type="ECO:0000256" key="1">
    <source>
        <dbReference type="ARBA" id="ARBA00004141"/>
    </source>
</evidence>
<dbReference type="STRING" id="658218.SAMN05216562_2485"/>
<feature type="transmembrane region" description="Helical" evidence="6">
    <location>
        <begin position="244"/>
        <end position="266"/>
    </location>
</feature>
<evidence type="ECO:0000256" key="6">
    <source>
        <dbReference type="SAM" id="Phobius"/>
    </source>
</evidence>
<dbReference type="EMBL" id="FNQO01000003">
    <property type="protein sequence ID" value="SEA29856.1"/>
    <property type="molecule type" value="Genomic_DNA"/>
</dbReference>
<proteinExistence type="inferred from homology"/>
<dbReference type="AlphaFoldDB" id="A0A1H4A1L0"/>
<feature type="transmembrane region" description="Helical" evidence="6">
    <location>
        <begin position="21"/>
        <end position="39"/>
    </location>
</feature>
<feature type="transmembrane region" description="Helical" evidence="6">
    <location>
        <begin position="334"/>
        <end position="353"/>
    </location>
</feature>
<feature type="transmembrane region" description="Helical" evidence="6">
    <location>
        <begin position="180"/>
        <end position="201"/>
    </location>
</feature>
<gene>
    <name evidence="8" type="ORF">SAMN05216562_2485</name>
</gene>
<keyword evidence="2 6" id="KW-0812">Transmembrane</keyword>
<evidence type="ECO:0000256" key="5">
    <source>
        <dbReference type="ARBA" id="ARBA00038514"/>
    </source>
</evidence>
<keyword evidence="9" id="KW-1185">Reference proteome</keyword>
<feature type="transmembrane region" description="Helical" evidence="6">
    <location>
        <begin position="121"/>
        <end position="142"/>
    </location>
</feature>
<dbReference type="GO" id="GO:0022857">
    <property type="term" value="F:transmembrane transporter activity"/>
    <property type="evidence" value="ECO:0007669"/>
    <property type="project" value="InterPro"/>
</dbReference>
<evidence type="ECO:0000313" key="9">
    <source>
        <dbReference type="Proteomes" id="UP000198658"/>
    </source>
</evidence>
<feature type="transmembrane region" description="Helical" evidence="6">
    <location>
        <begin position="154"/>
        <end position="174"/>
    </location>
</feature>
<dbReference type="PANTHER" id="PTHR11662">
    <property type="entry name" value="SOLUTE CARRIER FAMILY 17"/>
    <property type="match status" value="1"/>
</dbReference>
<name>A0A1H4A1L0_9GAMM</name>
<keyword evidence="3 6" id="KW-1133">Transmembrane helix</keyword>
<feature type="transmembrane region" description="Helical" evidence="6">
    <location>
        <begin position="286"/>
        <end position="303"/>
    </location>
</feature>
<dbReference type="RefSeq" id="WP_091388874.1">
    <property type="nucleotide sequence ID" value="NZ_FNQO01000003.1"/>
</dbReference>